<evidence type="ECO:0000313" key="7">
    <source>
        <dbReference type="EMBL" id="KAE8692355.1"/>
    </source>
</evidence>
<keyword evidence="3" id="KW-0804">Transcription</keyword>
<reference evidence="7" key="1">
    <citation type="submission" date="2019-09" db="EMBL/GenBank/DDBJ databases">
        <title>Draft genome information of white flower Hibiscus syriacus.</title>
        <authorList>
            <person name="Kim Y.-M."/>
        </authorList>
    </citation>
    <scope>NUCLEOTIDE SEQUENCE [LARGE SCALE GENOMIC DNA]</scope>
    <source>
        <strain evidence="7">YM2019G1</strain>
    </source>
</reference>
<keyword evidence="4" id="KW-0539">Nucleus</keyword>
<dbReference type="InterPro" id="IPR011598">
    <property type="entry name" value="bHLH_dom"/>
</dbReference>
<evidence type="ECO:0000256" key="4">
    <source>
        <dbReference type="ARBA" id="ARBA00023242"/>
    </source>
</evidence>
<feature type="coiled-coil region" evidence="5">
    <location>
        <begin position="53"/>
        <end position="80"/>
    </location>
</feature>
<evidence type="ECO:0000256" key="3">
    <source>
        <dbReference type="ARBA" id="ARBA00023163"/>
    </source>
</evidence>
<gene>
    <name evidence="7" type="ORF">F3Y22_tig00110840pilonHSYRG00142</name>
</gene>
<evidence type="ECO:0000256" key="2">
    <source>
        <dbReference type="ARBA" id="ARBA00023015"/>
    </source>
</evidence>
<dbReference type="Pfam" id="PF00010">
    <property type="entry name" value="HLH"/>
    <property type="match status" value="1"/>
</dbReference>
<dbReference type="AlphaFoldDB" id="A0A6A2ZN82"/>
<dbReference type="PANTHER" id="PTHR13935">
    <property type="entry name" value="ACHAETE-SCUTE TRANSCRIPTION FACTOR-RELATED"/>
    <property type="match status" value="1"/>
</dbReference>
<dbReference type="GO" id="GO:0046983">
    <property type="term" value="F:protein dimerization activity"/>
    <property type="evidence" value="ECO:0007669"/>
    <property type="project" value="InterPro"/>
</dbReference>
<accession>A0A6A2ZN82</accession>
<dbReference type="InterPro" id="IPR036638">
    <property type="entry name" value="HLH_DNA-bd_sf"/>
</dbReference>
<keyword evidence="5" id="KW-0175">Coiled coil</keyword>
<dbReference type="OrthoDB" id="1870484at2759"/>
<dbReference type="Proteomes" id="UP000436088">
    <property type="component" value="Unassembled WGS sequence"/>
</dbReference>
<dbReference type="GO" id="GO:0000977">
    <property type="term" value="F:RNA polymerase II transcription regulatory region sequence-specific DNA binding"/>
    <property type="evidence" value="ECO:0007669"/>
    <property type="project" value="TreeGrafter"/>
</dbReference>
<name>A0A6A2ZN82_HIBSY</name>
<evidence type="ECO:0000259" key="6">
    <source>
        <dbReference type="PROSITE" id="PS50888"/>
    </source>
</evidence>
<comment type="caution">
    <text evidence="7">The sequence shown here is derived from an EMBL/GenBank/DDBJ whole genome shotgun (WGS) entry which is preliminary data.</text>
</comment>
<evidence type="ECO:0000256" key="1">
    <source>
        <dbReference type="ARBA" id="ARBA00004123"/>
    </source>
</evidence>
<dbReference type="GO" id="GO:0090575">
    <property type="term" value="C:RNA polymerase II transcription regulator complex"/>
    <property type="evidence" value="ECO:0007669"/>
    <property type="project" value="TreeGrafter"/>
</dbReference>
<evidence type="ECO:0000313" key="8">
    <source>
        <dbReference type="Proteomes" id="UP000436088"/>
    </source>
</evidence>
<keyword evidence="2" id="KW-0805">Transcription regulation</keyword>
<dbReference type="SUPFAM" id="SSF47459">
    <property type="entry name" value="HLH, helix-loop-helix DNA-binding domain"/>
    <property type="match status" value="1"/>
</dbReference>
<dbReference type="Gene3D" id="4.10.280.10">
    <property type="entry name" value="Helix-loop-helix DNA-binding domain"/>
    <property type="match status" value="1"/>
</dbReference>
<comment type="subcellular location">
    <subcellularLocation>
        <location evidence="1">Nucleus</location>
    </subcellularLocation>
</comment>
<dbReference type="PROSITE" id="PS50888">
    <property type="entry name" value="BHLH"/>
    <property type="match status" value="1"/>
</dbReference>
<feature type="domain" description="BHLH" evidence="6">
    <location>
        <begin position="13"/>
        <end position="63"/>
    </location>
</feature>
<dbReference type="GO" id="GO:0000981">
    <property type="term" value="F:DNA-binding transcription factor activity, RNA polymerase II-specific"/>
    <property type="evidence" value="ECO:0007669"/>
    <property type="project" value="TreeGrafter"/>
</dbReference>
<protein>
    <recommendedName>
        <fullName evidence="6">BHLH domain-containing protein</fullName>
    </recommendedName>
</protein>
<dbReference type="EMBL" id="VEPZ02001136">
    <property type="protein sequence ID" value="KAE8692355.1"/>
    <property type="molecule type" value="Genomic_DNA"/>
</dbReference>
<evidence type="ECO:0000256" key="5">
    <source>
        <dbReference type="SAM" id="Coils"/>
    </source>
</evidence>
<keyword evidence="8" id="KW-1185">Reference proteome</keyword>
<dbReference type="PANTHER" id="PTHR13935:SF118">
    <property type="entry name" value="BHLH DOMAIN-CONTAINING PROTEIN"/>
    <property type="match status" value="1"/>
</dbReference>
<sequence>MEPSPAAAAAASLSRMDRTCLEREGRMRLRQLFSHLHSLLPPQPTKMSDHQVLEQTTIYVTQLRNRVEELKQMKWRLGEKHRKGERSSSWISPPVMSIIDLDATLEVNLILEWKGKSQLSHVIKILMEEGAQVVRAAANFTAGDRIIYSIHCQPISPRIGIATSRVQQRLEKLVY</sequence>
<proteinExistence type="predicted"/>
<organism evidence="7 8">
    <name type="scientific">Hibiscus syriacus</name>
    <name type="common">Rose of Sharon</name>
    <dbReference type="NCBI Taxonomy" id="106335"/>
    <lineage>
        <taxon>Eukaryota</taxon>
        <taxon>Viridiplantae</taxon>
        <taxon>Streptophyta</taxon>
        <taxon>Embryophyta</taxon>
        <taxon>Tracheophyta</taxon>
        <taxon>Spermatophyta</taxon>
        <taxon>Magnoliopsida</taxon>
        <taxon>eudicotyledons</taxon>
        <taxon>Gunneridae</taxon>
        <taxon>Pentapetalae</taxon>
        <taxon>rosids</taxon>
        <taxon>malvids</taxon>
        <taxon>Malvales</taxon>
        <taxon>Malvaceae</taxon>
        <taxon>Malvoideae</taxon>
        <taxon>Hibiscus</taxon>
    </lineage>
</organism>
<dbReference type="InterPro" id="IPR015660">
    <property type="entry name" value="MASH1/Ascl1a-like"/>
</dbReference>